<comment type="subcellular location">
    <subcellularLocation>
        <location evidence="4">Cytoplasm</location>
    </subcellularLocation>
</comment>
<protein>
    <recommendedName>
        <fullName evidence="4">Molybdopterin synthase catalytic subunit</fullName>
        <ecNumber evidence="4">2.8.1.12</ecNumber>
    </recommendedName>
    <alternativeName>
        <fullName evidence="4">Common component for nitrate reductase and xanthine dehydrogenase protein H</fullName>
    </alternativeName>
    <alternativeName>
        <fullName evidence="4">Molybdenum cofactor synthesis protein 2 large subunit</fullName>
    </alternativeName>
    <alternativeName>
        <fullName evidence="4">Molybdenum cofactor synthesis protein 2B</fullName>
        <shortName evidence="4">MOCS2B</shortName>
    </alternativeName>
</protein>
<dbReference type="InterPro" id="IPR036563">
    <property type="entry name" value="MoaE_sf"/>
</dbReference>
<dbReference type="GO" id="GO:1990140">
    <property type="term" value="C:molybdopterin synthase complex"/>
    <property type="evidence" value="ECO:0007669"/>
    <property type="project" value="UniProtKB-UniRule"/>
</dbReference>
<dbReference type="GO" id="GO:0006777">
    <property type="term" value="P:Mo-molybdopterin cofactor biosynthetic process"/>
    <property type="evidence" value="ECO:0007669"/>
    <property type="project" value="UniProtKB-UniRule"/>
</dbReference>
<accession>A0A2B7XRF4</accession>
<evidence type="ECO:0000256" key="4">
    <source>
        <dbReference type="HAMAP-Rule" id="MF_03052"/>
    </source>
</evidence>
<feature type="binding site" evidence="4">
    <location>
        <begin position="132"/>
        <end position="133"/>
    </location>
    <ligand>
        <name>substrate</name>
    </ligand>
</feature>
<keyword evidence="1 4" id="KW-0963">Cytoplasm</keyword>
<dbReference type="Pfam" id="PF02391">
    <property type="entry name" value="MoaE"/>
    <property type="match status" value="1"/>
</dbReference>
<comment type="caution">
    <text evidence="6">The sequence shown here is derived from an EMBL/GenBank/DDBJ whole genome shotgun (WGS) entry which is preliminary data.</text>
</comment>
<organism evidence="6 7">
    <name type="scientific">Polytolypa hystricis (strain UAMH7299)</name>
    <dbReference type="NCBI Taxonomy" id="1447883"/>
    <lineage>
        <taxon>Eukaryota</taxon>
        <taxon>Fungi</taxon>
        <taxon>Dikarya</taxon>
        <taxon>Ascomycota</taxon>
        <taxon>Pezizomycotina</taxon>
        <taxon>Eurotiomycetes</taxon>
        <taxon>Eurotiomycetidae</taxon>
        <taxon>Onygenales</taxon>
        <taxon>Onygenales incertae sedis</taxon>
        <taxon>Polytolypa</taxon>
    </lineage>
</organism>
<comment type="similarity">
    <text evidence="4">Belongs to the MoaE family. MOCS2B subfamily.</text>
</comment>
<comment type="pathway">
    <text evidence="4">Cofactor biosynthesis; molybdopterin biosynthesis.</text>
</comment>
<dbReference type="InterPro" id="IPR028888">
    <property type="entry name" value="MOCS2B_euk"/>
</dbReference>
<dbReference type="Proteomes" id="UP000224634">
    <property type="component" value="Unassembled WGS sequence"/>
</dbReference>
<evidence type="ECO:0000256" key="5">
    <source>
        <dbReference type="SAM" id="MobiDB-lite"/>
    </source>
</evidence>
<dbReference type="EC" id="2.8.1.12" evidence="4"/>
<comment type="catalytic activity">
    <reaction evidence="4">
        <text>2 [molybdopterin-synthase sulfur-carrier protein]-C-terminal-Gly-aminoethanethioate + cyclic pyranopterin phosphate + H2O = molybdopterin + 2 [molybdopterin-synthase sulfur-carrier protein]-C-terminal Gly-Gly + 2 H(+)</text>
        <dbReference type="Rhea" id="RHEA:26333"/>
        <dbReference type="Rhea" id="RHEA-COMP:12202"/>
        <dbReference type="Rhea" id="RHEA-COMP:19907"/>
        <dbReference type="ChEBI" id="CHEBI:15377"/>
        <dbReference type="ChEBI" id="CHEBI:15378"/>
        <dbReference type="ChEBI" id="CHEBI:58698"/>
        <dbReference type="ChEBI" id="CHEBI:59648"/>
        <dbReference type="ChEBI" id="CHEBI:90778"/>
        <dbReference type="ChEBI" id="CHEBI:232372"/>
        <dbReference type="EC" id="2.8.1.12"/>
    </reaction>
</comment>
<dbReference type="STRING" id="1447883.A0A2B7XRF4"/>
<dbReference type="Gene3D" id="3.90.1170.40">
    <property type="entry name" value="Molybdopterin biosynthesis MoaE subunit"/>
    <property type="match status" value="1"/>
</dbReference>
<dbReference type="OrthoDB" id="5531344at2759"/>
<comment type="function">
    <text evidence="4">Catalytic subunit of the molybdopterin synthase complex, a complex that catalyzes the conversion of precursor Z into molybdopterin. Acts by mediating the incorporation of 2 sulfur atoms from thiocarboxylated MOCS2A into precursor Z to generate a dithiolene group.</text>
</comment>
<dbReference type="EMBL" id="PDNA01000094">
    <property type="protein sequence ID" value="PGH14344.1"/>
    <property type="molecule type" value="Genomic_DNA"/>
</dbReference>
<evidence type="ECO:0000256" key="3">
    <source>
        <dbReference type="ARBA" id="ARBA00023150"/>
    </source>
</evidence>
<evidence type="ECO:0000313" key="7">
    <source>
        <dbReference type="Proteomes" id="UP000224634"/>
    </source>
</evidence>
<feature type="compositionally biased region" description="Low complexity" evidence="5">
    <location>
        <begin position="1"/>
        <end position="11"/>
    </location>
</feature>
<dbReference type="PANTHER" id="PTHR23404">
    <property type="entry name" value="MOLYBDOPTERIN SYNTHASE RELATED"/>
    <property type="match status" value="1"/>
</dbReference>
<dbReference type="HAMAP" id="MF_03052">
    <property type="entry name" value="MOC2B"/>
    <property type="match status" value="1"/>
</dbReference>
<dbReference type="SUPFAM" id="SSF54690">
    <property type="entry name" value="Molybdopterin synthase subunit MoaE"/>
    <property type="match status" value="1"/>
</dbReference>
<evidence type="ECO:0000313" key="6">
    <source>
        <dbReference type="EMBL" id="PGH14344.1"/>
    </source>
</evidence>
<evidence type="ECO:0000256" key="2">
    <source>
        <dbReference type="ARBA" id="ARBA00022679"/>
    </source>
</evidence>
<gene>
    <name evidence="4" type="primary">cnxH</name>
    <name evidence="6" type="ORF">AJ80_05934</name>
</gene>
<feature type="binding site" evidence="4">
    <location>
        <position position="148"/>
    </location>
    <ligand>
        <name>substrate</name>
    </ligand>
</feature>
<dbReference type="GO" id="GO:0030366">
    <property type="term" value="F:molybdopterin synthase activity"/>
    <property type="evidence" value="ECO:0007669"/>
    <property type="project" value="UniProtKB-UniRule"/>
</dbReference>
<comment type="subunit">
    <text evidence="4">Heterotetramer; composed of 2 small (MOCS2A) and 2 large (MOCS2B) subunits.</text>
</comment>
<evidence type="ECO:0000256" key="1">
    <source>
        <dbReference type="ARBA" id="ARBA00022490"/>
    </source>
</evidence>
<keyword evidence="7" id="KW-1185">Reference proteome</keyword>
<feature type="binding site" evidence="4">
    <location>
        <begin position="155"/>
        <end position="157"/>
    </location>
    <ligand>
        <name>substrate</name>
    </ligand>
</feature>
<sequence length="180" mass="19334">MSNPPATATNPAPLPSHLDPSNYPQTTYLPSSNIHIELTYSPLTPQTNLSQIRSPHAGANVLFLGTTRDTFENKPVARLSYSSYAPLALRTLASIAQDAVGKYNLLGVSISHRLGEVGVGEESIAIAVSAGHRGAAWRAGEEVLELCKAKAEIWKMEEFVDGGAEWRANRDVNPQGNKVA</sequence>
<dbReference type="CDD" id="cd00756">
    <property type="entry name" value="MoaE"/>
    <property type="match status" value="1"/>
</dbReference>
<keyword evidence="3 4" id="KW-0501">Molybdenum cofactor biosynthesis</keyword>
<feature type="region of interest" description="Disordered" evidence="5">
    <location>
        <begin position="1"/>
        <end position="23"/>
    </location>
</feature>
<reference evidence="6 7" key="1">
    <citation type="submission" date="2017-10" db="EMBL/GenBank/DDBJ databases">
        <title>Comparative genomics in systemic dimorphic fungi from Ajellomycetaceae.</title>
        <authorList>
            <person name="Munoz J.F."/>
            <person name="Mcewen J.G."/>
            <person name="Clay O.K."/>
            <person name="Cuomo C.A."/>
        </authorList>
    </citation>
    <scope>NUCLEOTIDE SEQUENCE [LARGE SCALE GENOMIC DNA]</scope>
    <source>
        <strain evidence="6 7">UAMH7299</strain>
    </source>
</reference>
<keyword evidence="2 4" id="KW-0808">Transferase</keyword>
<dbReference type="InterPro" id="IPR003448">
    <property type="entry name" value="Mopterin_biosynth_MoaE"/>
</dbReference>
<dbReference type="UniPathway" id="UPA00344"/>
<name>A0A2B7XRF4_POLH7</name>
<proteinExistence type="inferred from homology"/>
<dbReference type="AlphaFoldDB" id="A0A2B7XRF4"/>